<dbReference type="PANTHER" id="PTHR44196">
    <property type="entry name" value="DEHYDROGENASE/REDUCTASE SDR FAMILY MEMBER 7B"/>
    <property type="match status" value="1"/>
</dbReference>
<sequence length="92" mass="9481">MRHKPLDQQVIVVFGASSGIGRATALLAAARGATVVGAGRDRDALDSLAAEAPDRITVGVADAADAKQVASIAALAVERHGRVRRVVSNLKR</sequence>
<dbReference type="AlphaFoldDB" id="A0A6J4ICL5"/>
<name>A0A6J4ICL5_9ACTN</name>
<keyword evidence="2" id="KW-0560">Oxidoreductase</keyword>
<dbReference type="Pfam" id="PF00106">
    <property type="entry name" value="adh_short"/>
    <property type="match status" value="1"/>
</dbReference>
<dbReference type="EMBL" id="CADCTF010000101">
    <property type="protein sequence ID" value="CAA9246503.1"/>
    <property type="molecule type" value="Genomic_DNA"/>
</dbReference>
<comment type="similarity">
    <text evidence="1">Belongs to the short-chain dehydrogenases/reductases (SDR) family.</text>
</comment>
<evidence type="ECO:0000256" key="2">
    <source>
        <dbReference type="ARBA" id="ARBA00023002"/>
    </source>
</evidence>
<dbReference type="Gene3D" id="3.40.50.720">
    <property type="entry name" value="NAD(P)-binding Rossmann-like Domain"/>
    <property type="match status" value="1"/>
</dbReference>
<gene>
    <name evidence="3" type="ORF">AVDCRST_MAG50-2019</name>
</gene>
<proteinExistence type="inferred from homology"/>
<dbReference type="SUPFAM" id="SSF51735">
    <property type="entry name" value="NAD(P)-binding Rossmann-fold domains"/>
    <property type="match status" value="1"/>
</dbReference>
<reference evidence="3" key="1">
    <citation type="submission" date="2020-02" db="EMBL/GenBank/DDBJ databases">
        <authorList>
            <person name="Meier V. D."/>
        </authorList>
    </citation>
    <scope>NUCLEOTIDE SEQUENCE</scope>
    <source>
        <strain evidence="3">AVDCRST_MAG50</strain>
    </source>
</reference>
<dbReference type="InterPro" id="IPR036291">
    <property type="entry name" value="NAD(P)-bd_dom_sf"/>
</dbReference>
<accession>A0A6J4ICL5</accession>
<dbReference type="GO" id="GO:0016020">
    <property type="term" value="C:membrane"/>
    <property type="evidence" value="ECO:0007669"/>
    <property type="project" value="TreeGrafter"/>
</dbReference>
<evidence type="ECO:0000313" key="3">
    <source>
        <dbReference type="EMBL" id="CAA9246503.1"/>
    </source>
</evidence>
<evidence type="ECO:0000256" key="1">
    <source>
        <dbReference type="ARBA" id="ARBA00006484"/>
    </source>
</evidence>
<protein>
    <submittedName>
        <fullName evidence="3">Uncharacterized protein</fullName>
    </submittedName>
</protein>
<dbReference type="InterPro" id="IPR002347">
    <property type="entry name" value="SDR_fam"/>
</dbReference>
<dbReference type="PANTHER" id="PTHR44196:SF1">
    <property type="entry name" value="DEHYDROGENASE_REDUCTASE SDR FAMILY MEMBER 7B"/>
    <property type="match status" value="1"/>
</dbReference>
<dbReference type="GO" id="GO:0016491">
    <property type="term" value="F:oxidoreductase activity"/>
    <property type="evidence" value="ECO:0007669"/>
    <property type="project" value="UniProtKB-KW"/>
</dbReference>
<organism evidence="3">
    <name type="scientific">uncultured Acidimicrobiales bacterium</name>
    <dbReference type="NCBI Taxonomy" id="310071"/>
    <lineage>
        <taxon>Bacteria</taxon>
        <taxon>Bacillati</taxon>
        <taxon>Actinomycetota</taxon>
        <taxon>Acidimicrobiia</taxon>
        <taxon>Acidimicrobiales</taxon>
        <taxon>environmental samples</taxon>
    </lineage>
</organism>